<evidence type="ECO:0000256" key="7">
    <source>
        <dbReference type="ARBA" id="ARBA00022692"/>
    </source>
</evidence>
<evidence type="ECO:0000256" key="3">
    <source>
        <dbReference type="ARBA" id="ARBA00004613"/>
    </source>
</evidence>
<dbReference type="PANTHER" id="PTHR33048">
    <property type="entry name" value="PTH11-LIKE INTEGRAL MEMBRANE PROTEIN (AFU_ORTHOLOGUE AFUA_5G11245)"/>
    <property type="match status" value="1"/>
</dbReference>
<keyword evidence="14" id="KW-0479">Metal-binding</keyword>
<dbReference type="AlphaFoldDB" id="A0A2C5YZ49"/>
<keyword evidence="14" id="KW-0408">Iron</keyword>
<gene>
    <name evidence="18" type="ORF">CDD82_5752</name>
</gene>
<comment type="caution">
    <text evidence="18">The sequence shown here is derived from an EMBL/GenBank/DDBJ whole genome shotgun (WGS) entry which is preliminary data.</text>
</comment>
<keyword evidence="7 15" id="KW-0812">Transmembrane</keyword>
<evidence type="ECO:0000256" key="8">
    <source>
        <dbReference type="ARBA" id="ARBA00022729"/>
    </source>
</evidence>
<feature type="domain" description="CFEM" evidence="17">
    <location>
        <begin position="7"/>
        <end position="117"/>
    </location>
</feature>
<feature type="disulfide bond" evidence="14">
    <location>
        <begin position="38"/>
        <end position="69"/>
    </location>
</feature>
<keyword evidence="9 15" id="KW-1133">Transmembrane helix</keyword>
<organism evidence="18 19">
    <name type="scientific">Ophiocordyceps australis</name>
    <dbReference type="NCBI Taxonomy" id="1399860"/>
    <lineage>
        <taxon>Eukaryota</taxon>
        <taxon>Fungi</taxon>
        <taxon>Dikarya</taxon>
        <taxon>Ascomycota</taxon>
        <taxon>Pezizomycotina</taxon>
        <taxon>Sordariomycetes</taxon>
        <taxon>Hypocreomycetidae</taxon>
        <taxon>Hypocreales</taxon>
        <taxon>Ophiocordycipitaceae</taxon>
        <taxon>Ophiocordyceps</taxon>
    </lineage>
</organism>
<dbReference type="GO" id="GO:0098552">
    <property type="term" value="C:side of membrane"/>
    <property type="evidence" value="ECO:0007669"/>
    <property type="project" value="UniProtKB-KW"/>
</dbReference>
<evidence type="ECO:0000256" key="6">
    <source>
        <dbReference type="ARBA" id="ARBA00022622"/>
    </source>
</evidence>
<evidence type="ECO:0000256" key="12">
    <source>
        <dbReference type="ARBA" id="ARBA00023288"/>
    </source>
</evidence>
<feature type="disulfide bond" evidence="14">
    <location>
        <begin position="48"/>
        <end position="55"/>
    </location>
</feature>
<feature type="transmembrane region" description="Helical" evidence="15">
    <location>
        <begin position="101"/>
        <end position="122"/>
    </location>
</feature>
<dbReference type="PROSITE" id="PS52012">
    <property type="entry name" value="CFEM"/>
    <property type="match status" value="1"/>
</dbReference>
<protein>
    <recommendedName>
        <fullName evidence="17">CFEM domain-containing protein</fullName>
    </recommendedName>
</protein>
<dbReference type="EMBL" id="NJEU01000549">
    <property type="protein sequence ID" value="PHH72883.1"/>
    <property type="molecule type" value="Genomic_DNA"/>
</dbReference>
<name>A0A2C5YZ49_9HYPO</name>
<dbReference type="PANTHER" id="PTHR33048:SF143">
    <property type="entry name" value="EXTRACELLULAR MEMBRANE PROTEIN CFEM DOMAIN-CONTAINING PROTEIN-RELATED"/>
    <property type="match status" value="1"/>
</dbReference>
<dbReference type="GO" id="GO:0005576">
    <property type="term" value="C:extracellular region"/>
    <property type="evidence" value="ECO:0007669"/>
    <property type="project" value="UniProtKB-SubCell"/>
</dbReference>
<dbReference type="Pfam" id="PF05730">
    <property type="entry name" value="CFEM"/>
    <property type="match status" value="1"/>
</dbReference>
<comment type="similarity">
    <text evidence="4">Belongs to the RBT5 family.</text>
</comment>
<dbReference type="InterPro" id="IPR008427">
    <property type="entry name" value="Extracellular_membr_CFEM_dom"/>
</dbReference>
<keyword evidence="12" id="KW-0449">Lipoprotein</keyword>
<accession>A0A2C5YZ49</accession>
<evidence type="ECO:0000256" key="13">
    <source>
        <dbReference type="ARBA" id="ARBA00038359"/>
    </source>
</evidence>
<dbReference type="InterPro" id="IPR049326">
    <property type="entry name" value="Rhodopsin_dom_fungi"/>
</dbReference>
<dbReference type="SMART" id="SM00747">
    <property type="entry name" value="CFEM"/>
    <property type="match status" value="1"/>
</dbReference>
<dbReference type="Pfam" id="PF20684">
    <property type="entry name" value="Fung_rhodopsin"/>
    <property type="match status" value="1"/>
</dbReference>
<evidence type="ECO:0000313" key="19">
    <source>
        <dbReference type="Proteomes" id="UP000224854"/>
    </source>
</evidence>
<feature type="disulfide bond" evidence="14">
    <location>
        <begin position="57"/>
        <end position="90"/>
    </location>
</feature>
<reference evidence="18 19" key="1">
    <citation type="submission" date="2017-06" db="EMBL/GenBank/DDBJ databases">
        <title>Ant-infecting Ophiocordyceps genomes reveal a high diversity of potential behavioral manipulation genes and a possible major role for enterotoxins.</title>
        <authorList>
            <person name="De Bekker C."/>
            <person name="Evans H.C."/>
            <person name="Brachmann A."/>
            <person name="Hughes D.P."/>
        </authorList>
    </citation>
    <scope>NUCLEOTIDE SEQUENCE [LARGE SCALE GENOMIC DNA]</scope>
    <source>
        <strain evidence="18 19">1348a</strain>
    </source>
</reference>
<evidence type="ECO:0000313" key="18">
    <source>
        <dbReference type="EMBL" id="PHH72883.1"/>
    </source>
</evidence>
<feature type="transmembrane region" description="Helical" evidence="15">
    <location>
        <begin position="293"/>
        <end position="311"/>
    </location>
</feature>
<keyword evidence="10 15" id="KW-0472">Membrane</keyword>
<dbReference type="InterPro" id="IPR052337">
    <property type="entry name" value="SAT4-like"/>
</dbReference>
<keyword evidence="11 14" id="KW-1015">Disulfide bond</keyword>
<sequence>MKTGSVARLAGLVALGAPVVVGQMAAQMSELPECAMRCIGGSMSKTQCSVSDAGCLCSDEGFQEVLTECIMHNCTVPEALVAKNTTSDSCGLAPRDRHKTYVAVSNAFGIISGVFLLMRLGFKLWARLDLGWDDGFALATALTGVPSTVFNATVLPRNGIGRDVWTQTPKQITSFARTFYVMEIIYFAEVAFVKLAMLFFYVRIFPAANVRRLLTGTIVFVSLYGVAYVVAAIFQCTPISYHWHQWDGMHHGRCINVNGLAWSNAILSIVLDFCMLAIPLWQLKILRMDWKKKAGVAVMFCVGTLLVVTLSP</sequence>
<keyword evidence="5" id="KW-0964">Secreted</keyword>
<keyword evidence="6" id="KW-0336">GPI-anchor</keyword>
<evidence type="ECO:0000256" key="16">
    <source>
        <dbReference type="SAM" id="SignalP"/>
    </source>
</evidence>
<keyword evidence="14" id="KW-0349">Heme</keyword>
<evidence type="ECO:0000256" key="2">
    <source>
        <dbReference type="ARBA" id="ARBA00004589"/>
    </source>
</evidence>
<evidence type="ECO:0000256" key="4">
    <source>
        <dbReference type="ARBA" id="ARBA00010031"/>
    </source>
</evidence>
<keyword evidence="19" id="KW-1185">Reference proteome</keyword>
<evidence type="ECO:0000256" key="10">
    <source>
        <dbReference type="ARBA" id="ARBA00023136"/>
    </source>
</evidence>
<feature type="disulfide bond" evidence="14">
    <location>
        <begin position="34"/>
        <end position="74"/>
    </location>
</feature>
<proteinExistence type="inferred from homology"/>
<comment type="subcellular location">
    <subcellularLocation>
        <location evidence="2">Membrane</location>
        <topology evidence="2">Lipid-anchor</topology>
        <topology evidence="2">GPI-anchor</topology>
    </subcellularLocation>
    <subcellularLocation>
        <location evidence="1">Membrane</location>
        <topology evidence="1">Multi-pass membrane protein</topology>
    </subcellularLocation>
    <subcellularLocation>
        <location evidence="3">Secreted</location>
    </subcellularLocation>
</comment>
<comment type="similarity">
    <text evidence="13">Belongs to the SAT4 family.</text>
</comment>
<evidence type="ECO:0000256" key="11">
    <source>
        <dbReference type="ARBA" id="ARBA00023157"/>
    </source>
</evidence>
<feature type="transmembrane region" description="Helical" evidence="15">
    <location>
        <begin position="184"/>
        <end position="202"/>
    </location>
</feature>
<evidence type="ECO:0000259" key="17">
    <source>
        <dbReference type="PROSITE" id="PS52012"/>
    </source>
</evidence>
<feature type="binding site" description="axial binding residue" evidence="14">
    <location>
        <position position="52"/>
    </location>
    <ligand>
        <name>heme</name>
        <dbReference type="ChEBI" id="CHEBI:30413"/>
    </ligand>
    <ligandPart>
        <name>Fe</name>
        <dbReference type="ChEBI" id="CHEBI:18248"/>
    </ligandPart>
</feature>
<evidence type="ECO:0000256" key="15">
    <source>
        <dbReference type="SAM" id="Phobius"/>
    </source>
</evidence>
<evidence type="ECO:0000256" key="5">
    <source>
        <dbReference type="ARBA" id="ARBA00022525"/>
    </source>
</evidence>
<feature type="chain" id="PRO_5013107012" description="CFEM domain-containing protein" evidence="16">
    <location>
        <begin position="23"/>
        <end position="312"/>
    </location>
</feature>
<evidence type="ECO:0000256" key="9">
    <source>
        <dbReference type="ARBA" id="ARBA00022989"/>
    </source>
</evidence>
<evidence type="ECO:0000256" key="14">
    <source>
        <dbReference type="PROSITE-ProRule" id="PRU01356"/>
    </source>
</evidence>
<dbReference type="GO" id="GO:0046872">
    <property type="term" value="F:metal ion binding"/>
    <property type="evidence" value="ECO:0007669"/>
    <property type="project" value="UniProtKB-UniRule"/>
</dbReference>
<feature type="signal peptide" evidence="16">
    <location>
        <begin position="1"/>
        <end position="22"/>
    </location>
</feature>
<feature type="transmembrane region" description="Helical" evidence="15">
    <location>
        <begin position="214"/>
        <end position="241"/>
    </location>
</feature>
<keyword evidence="8 16" id="KW-0732">Signal</keyword>
<keyword evidence="6" id="KW-0325">Glycoprotein</keyword>
<feature type="transmembrane region" description="Helical" evidence="15">
    <location>
        <begin position="261"/>
        <end position="281"/>
    </location>
</feature>
<dbReference type="OrthoDB" id="2496787at2759"/>
<dbReference type="Proteomes" id="UP000224854">
    <property type="component" value="Unassembled WGS sequence"/>
</dbReference>
<evidence type="ECO:0000256" key="1">
    <source>
        <dbReference type="ARBA" id="ARBA00004141"/>
    </source>
</evidence>